<dbReference type="RefSeq" id="XP_067525879.1">
    <property type="nucleotide sequence ID" value="XM_067669778.1"/>
</dbReference>
<dbReference type="eggNOG" id="ENOG502RAVY">
    <property type="taxonomic scope" value="Eukaryota"/>
</dbReference>
<dbReference type="InParanoid" id="I1CPV3"/>
<gene>
    <name evidence="2" type="ORF">RO3G_15194</name>
</gene>
<dbReference type="OMA" id="PPNNVNI"/>
<feature type="region of interest" description="Disordered" evidence="1">
    <location>
        <begin position="1"/>
        <end position="28"/>
    </location>
</feature>
<feature type="region of interest" description="Disordered" evidence="1">
    <location>
        <begin position="55"/>
        <end position="87"/>
    </location>
</feature>
<proteinExistence type="predicted"/>
<dbReference type="VEuPathDB" id="FungiDB:RO3G_15194"/>
<organism evidence="2 3">
    <name type="scientific">Rhizopus delemar (strain RA 99-880 / ATCC MYA-4621 / FGSC 9543 / NRRL 43880)</name>
    <name type="common">Mucormycosis agent</name>
    <name type="synonym">Rhizopus arrhizus var. delemar</name>
    <dbReference type="NCBI Taxonomy" id="246409"/>
    <lineage>
        <taxon>Eukaryota</taxon>
        <taxon>Fungi</taxon>
        <taxon>Fungi incertae sedis</taxon>
        <taxon>Mucoromycota</taxon>
        <taxon>Mucoromycotina</taxon>
        <taxon>Mucoromycetes</taxon>
        <taxon>Mucorales</taxon>
        <taxon>Mucorineae</taxon>
        <taxon>Rhizopodaceae</taxon>
        <taxon>Rhizopus</taxon>
    </lineage>
</organism>
<evidence type="ECO:0000313" key="2">
    <source>
        <dbReference type="EMBL" id="EIE90483.1"/>
    </source>
</evidence>
<dbReference type="OrthoDB" id="2530523at2759"/>
<dbReference type="STRING" id="246409.I1CPV3"/>
<sequence>MADISMVKAGEDFKIPPPPDLSPLPPPISDIGKKIHEILSNAIILFESYPIPDNSADSQLRRKRSVSSPQQQLSPNSQIKQQQQQQQMLQQQQQAAMIRQQQQQFNMNKMGGINNPITSTPPSAPGPASMALNTMGRNNNMMIDPQSVLRQAQQAQNLMQQQQQQQQQMMANMGLGSMSSSSPPNNVNLLNGFSPIQQNIDSPGMTSIPQQQLTPTDLLAANGMINPNSMLINPNNNFMLAGNNGMYTPENTEDYSNVMLMMQRLQQ</sequence>
<evidence type="ECO:0000256" key="1">
    <source>
        <dbReference type="SAM" id="MobiDB-lite"/>
    </source>
</evidence>
<feature type="compositionally biased region" description="Pro residues" evidence="1">
    <location>
        <begin position="15"/>
        <end position="28"/>
    </location>
</feature>
<name>I1CPV3_RHIO9</name>
<dbReference type="AlphaFoldDB" id="I1CPV3"/>
<accession>I1CPV3</accession>
<dbReference type="EMBL" id="CH476746">
    <property type="protein sequence ID" value="EIE90483.1"/>
    <property type="molecule type" value="Genomic_DNA"/>
</dbReference>
<dbReference type="Proteomes" id="UP000009138">
    <property type="component" value="Unassembled WGS sequence"/>
</dbReference>
<reference evidence="2 3" key="1">
    <citation type="journal article" date="2009" name="PLoS Genet.">
        <title>Genomic analysis of the basal lineage fungus Rhizopus oryzae reveals a whole-genome duplication.</title>
        <authorList>
            <person name="Ma L.-J."/>
            <person name="Ibrahim A.S."/>
            <person name="Skory C."/>
            <person name="Grabherr M.G."/>
            <person name="Burger G."/>
            <person name="Butler M."/>
            <person name="Elias M."/>
            <person name="Idnurm A."/>
            <person name="Lang B.F."/>
            <person name="Sone T."/>
            <person name="Abe A."/>
            <person name="Calvo S.E."/>
            <person name="Corrochano L.M."/>
            <person name="Engels R."/>
            <person name="Fu J."/>
            <person name="Hansberg W."/>
            <person name="Kim J.-M."/>
            <person name="Kodira C.D."/>
            <person name="Koehrsen M.J."/>
            <person name="Liu B."/>
            <person name="Miranda-Saavedra D."/>
            <person name="O'Leary S."/>
            <person name="Ortiz-Castellanos L."/>
            <person name="Poulter R."/>
            <person name="Rodriguez-Romero J."/>
            <person name="Ruiz-Herrera J."/>
            <person name="Shen Y.-Q."/>
            <person name="Zeng Q."/>
            <person name="Galagan J."/>
            <person name="Birren B.W."/>
            <person name="Cuomo C.A."/>
            <person name="Wickes B.L."/>
        </authorList>
    </citation>
    <scope>NUCLEOTIDE SEQUENCE [LARGE SCALE GENOMIC DNA]</scope>
    <source>
        <strain evidence="3">RA 99-880 / ATCC MYA-4621 / FGSC 9543 / NRRL 43880</strain>
    </source>
</reference>
<keyword evidence="3" id="KW-1185">Reference proteome</keyword>
<protein>
    <submittedName>
        <fullName evidence="2">Uncharacterized protein</fullName>
    </submittedName>
</protein>
<dbReference type="GeneID" id="93622159"/>
<feature type="compositionally biased region" description="Low complexity" evidence="1">
    <location>
        <begin position="66"/>
        <end position="87"/>
    </location>
</feature>
<evidence type="ECO:0000313" key="3">
    <source>
        <dbReference type="Proteomes" id="UP000009138"/>
    </source>
</evidence>